<dbReference type="PANTHER" id="PTHR42811">
    <property type="entry name" value="SERINE ACETYLTRANSFERASE"/>
    <property type="match status" value="1"/>
</dbReference>
<protein>
    <recommendedName>
        <fullName evidence="4">Serine acetyltransferase</fullName>
        <ecNumber evidence="4">2.3.1.30</ecNumber>
    </recommendedName>
</protein>
<dbReference type="InterPro" id="IPR001451">
    <property type="entry name" value="Hexapep"/>
</dbReference>
<evidence type="ECO:0000256" key="2">
    <source>
        <dbReference type="ARBA" id="ARBA00022679"/>
    </source>
</evidence>
<proteinExistence type="inferred from homology"/>
<evidence type="ECO:0000256" key="3">
    <source>
        <dbReference type="ARBA" id="ARBA00023315"/>
    </source>
</evidence>
<evidence type="ECO:0000313" key="5">
    <source>
        <dbReference type="EMBL" id="QOS24668.1"/>
    </source>
</evidence>
<organism evidence="5">
    <name type="scientific">Vibrio parahaemolyticus</name>
    <dbReference type="NCBI Taxonomy" id="670"/>
    <lineage>
        <taxon>Bacteria</taxon>
        <taxon>Pseudomonadati</taxon>
        <taxon>Pseudomonadota</taxon>
        <taxon>Gammaproteobacteria</taxon>
        <taxon>Vibrionales</taxon>
        <taxon>Vibrionaceae</taxon>
        <taxon>Vibrio</taxon>
    </lineage>
</organism>
<evidence type="ECO:0000256" key="1">
    <source>
        <dbReference type="ARBA" id="ARBA00007274"/>
    </source>
</evidence>
<accession>A0A7M1WD15</accession>
<sequence length="172" mass="19542">MISNIKDLREFLREDRDALRVKFTFKNVIFNNIWKFQRNLRYVEYLTNTNSKFLLYFFKFRLNRLGIKLGFSIPPNVFDKGLSIAHYGTIVVNKNARIGKNCRLHICVNIGADYNQPLLAPHIGDNCYIGPGAKIFGGVKIADNIKIGANAVVNKSFFESDKTLVGVPARAL</sequence>
<dbReference type="AlphaFoldDB" id="A0A7M1WD15"/>
<dbReference type="Gene3D" id="2.160.10.10">
    <property type="entry name" value="Hexapeptide repeat proteins"/>
    <property type="match status" value="1"/>
</dbReference>
<dbReference type="Pfam" id="PF00132">
    <property type="entry name" value="Hexapep"/>
    <property type="match status" value="1"/>
</dbReference>
<dbReference type="CDD" id="cd03354">
    <property type="entry name" value="LbH_SAT"/>
    <property type="match status" value="1"/>
</dbReference>
<gene>
    <name evidence="5" type="primary">cysE</name>
    <name evidence="5" type="ORF">VP358_00026</name>
</gene>
<comment type="catalytic activity">
    <reaction evidence="4">
        <text>L-serine + acetyl-CoA = O-acetyl-L-serine + CoA</text>
        <dbReference type="Rhea" id="RHEA:24560"/>
        <dbReference type="ChEBI" id="CHEBI:33384"/>
        <dbReference type="ChEBI" id="CHEBI:57287"/>
        <dbReference type="ChEBI" id="CHEBI:57288"/>
        <dbReference type="ChEBI" id="CHEBI:58340"/>
        <dbReference type="EC" id="2.3.1.30"/>
    </reaction>
</comment>
<keyword evidence="2 4" id="KW-0808">Transferase</keyword>
<comment type="similarity">
    <text evidence="1 4">Belongs to the transferase hexapeptide repeat family.</text>
</comment>
<reference evidence="5" key="1">
    <citation type="submission" date="2020-08" db="EMBL/GenBank/DDBJ databases">
        <title>Genetic structure, function and evolution of capsule biosynthesis loci in Vibrio parahaemolyticus.</title>
        <authorList>
            <person name="Li L."/>
            <person name="Bian S."/>
        </authorList>
    </citation>
    <scope>NUCLEOTIDE SEQUENCE</scope>
    <source>
        <strain evidence="5">VP358</strain>
    </source>
</reference>
<dbReference type="EMBL" id="MT898274">
    <property type="protein sequence ID" value="QOS24668.1"/>
    <property type="molecule type" value="Genomic_DNA"/>
</dbReference>
<keyword evidence="3 4" id="KW-0012">Acyltransferase</keyword>
<name>A0A7M1WD15_VIBPH</name>
<evidence type="ECO:0000256" key="4">
    <source>
        <dbReference type="PIRNR" id="PIRNR000441"/>
    </source>
</evidence>
<dbReference type="InterPro" id="IPR011004">
    <property type="entry name" value="Trimer_LpxA-like_sf"/>
</dbReference>
<dbReference type="EC" id="2.3.1.30" evidence="4"/>
<dbReference type="InterPro" id="IPR005881">
    <property type="entry name" value="Ser_O-AcTrfase"/>
</dbReference>
<dbReference type="SUPFAM" id="SSF51161">
    <property type="entry name" value="Trimeric LpxA-like enzymes"/>
    <property type="match status" value="1"/>
</dbReference>
<dbReference type="PIRSF" id="PIRSF000441">
    <property type="entry name" value="CysE"/>
    <property type="match status" value="1"/>
</dbReference>
<dbReference type="GO" id="GO:0009001">
    <property type="term" value="F:serine O-acetyltransferase activity"/>
    <property type="evidence" value="ECO:0007669"/>
    <property type="project" value="UniProtKB-EC"/>
</dbReference>
<dbReference type="GO" id="GO:0005737">
    <property type="term" value="C:cytoplasm"/>
    <property type="evidence" value="ECO:0007669"/>
    <property type="project" value="InterPro"/>
</dbReference>
<dbReference type="RefSeq" id="WP_031822127.1">
    <property type="nucleotide sequence ID" value="NZ_JAYGAV010000002.1"/>
</dbReference>
<dbReference type="GO" id="GO:0006535">
    <property type="term" value="P:cysteine biosynthetic process from serine"/>
    <property type="evidence" value="ECO:0007669"/>
    <property type="project" value="InterPro"/>
</dbReference>
<dbReference type="InterPro" id="IPR045304">
    <property type="entry name" value="LbH_SAT"/>
</dbReference>